<evidence type="ECO:0000256" key="6">
    <source>
        <dbReference type="ARBA" id="ARBA00022454"/>
    </source>
</evidence>
<evidence type="ECO:0000313" key="12">
    <source>
        <dbReference type="EMBL" id="GMF31549.1"/>
    </source>
</evidence>
<proteinExistence type="inferred from homology"/>
<feature type="region of interest" description="Disordered" evidence="11">
    <location>
        <begin position="1"/>
        <end position="23"/>
    </location>
</feature>
<comment type="caution">
    <text evidence="12">The sequence shown here is derived from an EMBL/GenBank/DDBJ whole genome shotgun (WGS) entry which is preliminary data.</text>
</comment>
<evidence type="ECO:0000256" key="8">
    <source>
        <dbReference type="ARBA" id="ARBA00023242"/>
    </source>
</evidence>
<name>A0A9W6WXD2_9STRA</name>
<accession>A0A9W6WXD2</accession>
<evidence type="ECO:0000256" key="7">
    <source>
        <dbReference type="ARBA" id="ARBA00023125"/>
    </source>
</evidence>
<keyword evidence="7 10" id="KW-0238">DNA-binding</keyword>
<gene>
    <name evidence="12" type="ORF">Plil01_001348700</name>
</gene>
<dbReference type="GO" id="GO:0030527">
    <property type="term" value="F:structural constituent of chromatin"/>
    <property type="evidence" value="ECO:0007669"/>
    <property type="project" value="InterPro"/>
</dbReference>
<evidence type="ECO:0000256" key="3">
    <source>
        <dbReference type="ARBA" id="ARBA00004286"/>
    </source>
</evidence>
<evidence type="ECO:0000256" key="2">
    <source>
        <dbReference type="ARBA" id="ARBA00004123"/>
    </source>
</evidence>
<dbReference type="Proteomes" id="UP001165083">
    <property type="component" value="Unassembled WGS sequence"/>
</dbReference>
<dbReference type="SMART" id="SM00417">
    <property type="entry name" value="H4"/>
    <property type="match status" value="1"/>
</dbReference>
<dbReference type="Gene3D" id="1.10.20.10">
    <property type="entry name" value="Histone, subunit A"/>
    <property type="match status" value="1"/>
</dbReference>
<dbReference type="GO" id="GO:0003677">
    <property type="term" value="F:DNA binding"/>
    <property type="evidence" value="ECO:0007669"/>
    <property type="project" value="UniProtKB-KW"/>
</dbReference>
<evidence type="ECO:0000313" key="13">
    <source>
        <dbReference type="Proteomes" id="UP001165083"/>
    </source>
</evidence>
<feature type="compositionally biased region" description="Gly residues" evidence="11">
    <location>
        <begin position="1"/>
        <end position="14"/>
    </location>
</feature>
<dbReference type="OrthoDB" id="115400at2759"/>
<dbReference type="PANTHER" id="PTHR10484">
    <property type="entry name" value="HISTONE H4"/>
    <property type="match status" value="1"/>
</dbReference>
<keyword evidence="13" id="KW-1185">Reference proteome</keyword>
<evidence type="ECO:0000256" key="9">
    <source>
        <dbReference type="ARBA" id="ARBA00023269"/>
    </source>
</evidence>
<dbReference type="EMBL" id="BSXW01000914">
    <property type="protein sequence ID" value="GMF31549.1"/>
    <property type="molecule type" value="Genomic_DNA"/>
</dbReference>
<dbReference type="InterPro" id="IPR009072">
    <property type="entry name" value="Histone-fold"/>
</dbReference>
<dbReference type="GO" id="GO:0005634">
    <property type="term" value="C:nucleus"/>
    <property type="evidence" value="ECO:0007669"/>
    <property type="project" value="UniProtKB-SubCell"/>
</dbReference>
<evidence type="ECO:0000256" key="10">
    <source>
        <dbReference type="RuleBase" id="RU000528"/>
    </source>
</evidence>
<comment type="similarity">
    <text evidence="4 10">Belongs to the histone H4 family.</text>
</comment>
<evidence type="ECO:0000256" key="11">
    <source>
        <dbReference type="SAM" id="MobiDB-lite"/>
    </source>
</evidence>
<evidence type="ECO:0000256" key="4">
    <source>
        <dbReference type="ARBA" id="ARBA00006564"/>
    </source>
</evidence>
<comment type="function">
    <text evidence="1 10">Core component of nucleosome. Nucleosomes wrap and compact DNA into chromatin, limiting DNA accessibility to the cellular machineries which require DNA as a template. Histones thereby play a central role in transcription regulation, DNA repair, DNA replication and chromosomal stability. DNA accessibility is regulated via a complex set of post-translational modifications of histones, also called histone code, and nucleosome remodeling.</text>
</comment>
<dbReference type="CDD" id="cd22912">
    <property type="entry name" value="HFD_H4"/>
    <property type="match status" value="1"/>
</dbReference>
<keyword evidence="8 10" id="KW-0539">Nucleus</keyword>
<organism evidence="12 13">
    <name type="scientific">Phytophthora lilii</name>
    <dbReference type="NCBI Taxonomy" id="2077276"/>
    <lineage>
        <taxon>Eukaryota</taxon>
        <taxon>Sar</taxon>
        <taxon>Stramenopiles</taxon>
        <taxon>Oomycota</taxon>
        <taxon>Peronosporomycetes</taxon>
        <taxon>Peronosporales</taxon>
        <taxon>Peronosporaceae</taxon>
        <taxon>Phytophthora</taxon>
    </lineage>
</organism>
<keyword evidence="9 10" id="KW-0544">Nucleosome core</keyword>
<comment type="subunit">
    <text evidence="5 10">The nucleosome is a histone octamer containing two molecules each of H2A, H2B, H3 and H4 assembled in one H3-H4 heterotetramer and two H2A-H2B heterodimers. The octamer wraps approximately 147 bp of DNA.</text>
</comment>
<dbReference type="InterPro" id="IPR001951">
    <property type="entry name" value="Histone_H4"/>
</dbReference>
<keyword evidence="6 10" id="KW-0158">Chromosome</keyword>
<comment type="subcellular location">
    <subcellularLocation>
        <location evidence="3">Chromosome</location>
    </subcellularLocation>
    <subcellularLocation>
        <location evidence="2">Nucleus</location>
    </subcellularLocation>
</comment>
<reference evidence="12" key="1">
    <citation type="submission" date="2023-04" db="EMBL/GenBank/DDBJ databases">
        <title>Phytophthora lilii NBRC 32176.</title>
        <authorList>
            <person name="Ichikawa N."/>
            <person name="Sato H."/>
            <person name="Tonouchi N."/>
        </authorList>
    </citation>
    <scope>NUCLEOTIDE SEQUENCE</scope>
    <source>
        <strain evidence="12">NBRC 32176</strain>
    </source>
</reference>
<dbReference type="PRINTS" id="PR00623">
    <property type="entry name" value="HISTONEH4"/>
</dbReference>
<dbReference type="FunFam" id="1.10.20.10:FF:000012">
    <property type="entry name" value="Histone H4"/>
    <property type="match status" value="1"/>
</dbReference>
<dbReference type="AlphaFoldDB" id="A0A9W6WXD2"/>
<dbReference type="GO" id="GO:0000786">
    <property type="term" value="C:nucleosome"/>
    <property type="evidence" value="ECO:0007669"/>
    <property type="project" value="UniProtKB-KW"/>
</dbReference>
<dbReference type="SUPFAM" id="SSF47113">
    <property type="entry name" value="Histone-fold"/>
    <property type="match status" value="1"/>
</dbReference>
<evidence type="ECO:0000256" key="5">
    <source>
        <dbReference type="ARBA" id="ARBA00011538"/>
    </source>
</evidence>
<evidence type="ECO:0000256" key="1">
    <source>
        <dbReference type="ARBA" id="ARBA00002001"/>
    </source>
</evidence>
<sequence>MSGRGQGAHGAGKGGSKRHLRILSDNIQGTSKRSIRRLARRAGVVRILGLVYEETRAVLKVFVSNLVSDALVYTEHANRKTVTTMDVVYALKHQGRTLYGFGS</sequence>
<dbReference type="GO" id="GO:0046982">
    <property type="term" value="F:protein heterodimerization activity"/>
    <property type="evidence" value="ECO:0007669"/>
    <property type="project" value="InterPro"/>
</dbReference>
<protein>
    <recommendedName>
        <fullName evidence="10">Histone H4</fullName>
    </recommendedName>
</protein>